<feature type="region of interest" description="Disordered" evidence="7">
    <location>
        <begin position="244"/>
        <end position="286"/>
    </location>
</feature>
<feature type="region of interest" description="Disordered" evidence="7">
    <location>
        <begin position="881"/>
        <end position="919"/>
    </location>
</feature>
<dbReference type="InterPro" id="IPR051258">
    <property type="entry name" value="Diverse_Substrate_Transporter"/>
</dbReference>
<dbReference type="OMA" id="DIPRQMW"/>
<keyword evidence="11" id="KW-1185">Reference proteome</keyword>
<keyword evidence="4 8" id="KW-0812">Transmembrane</keyword>
<evidence type="ECO:0000256" key="4">
    <source>
        <dbReference type="ARBA" id="ARBA00022692"/>
    </source>
</evidence>
<dbReference type="InterPro" id="IPR000620">
    <property type="entry name" value="EamA_dom"/>
</dbReference>
<dbReference type="PANTHER" id="PTHR42920">
    <property type="entry name" value="OS03G0707200 PROTEIN-RELATED"/>
    <property type="match status" value="1"/>
</dbReference>
<feature type="region of interest" description="Disordered" evidence="7">
    <location>
        <begin position="84"/>
        <end position="153"/>
    </location>
</feature>
<sequence length="919" mass="87065">MASSRCGPPSSLAIAPGSVVGCRPVGGLARCCGVQLPSSHRGRSASSARLTPLAALTQRWSLTGASTPKPANASAAATAVSAAATGSQRRLAPGASGRRPLLAPPAAAPGPGPSLLNRAAPEAATSPSSPSSPSASSSASPASAAGSAAAPPPPTTPALGGYLSLAFVPILWGTYNPAIRYLYAESDPLDPASLTAVRTIVSAGALLLPAAVGYLWTQGAAAWRRRSDDIAAAAAAAEAAEAVMGSDSGSTGTSSSSNGSSSSSSSSSGSSSHNGNSSNGAASGIDVHHAPMSTAMAVVTDGAADGVAAAAGATPAEDDPALTTASASASASAASAASATASASASTASSTAAPTTALAASSAAAATASTRASTGSSSAGLFAPPLHTARLGPVLTRTFNSVVLGGLELGLLNFMGTALQVEGLHSTSATRAGFLAEVTAVLVPAVSYLAGYDIPRQMWVAVGIGLVGSTLVAYDASLAGQQAKSDGSSSVSGSSGGSSSGGVVAVEPGAVAAAAPAAAAAPPALAVDGAVTSSSSDMVTATATATAAGDVAAEALAAATAAAPVAEVAADAAASAAVAAVASTAAVVNTAGSALPLADPAILADTAAAAAAAAAAATAATATATTASAAADIAAAAGDAALAVTEALASASAAAADAVATTADAAAASVAATTAATAAATAVVAGTPGATALEATGGELYLLLACLFYSVCTVRMGIYSPRHDTVSLAAMKKVGLSSMSLMWMASTNLQHGAALGSVFSFPDLSSRSPTSLAVLAYSGIGPGALATLLQVQGLSSVPATTAQVIYSFTPLATAFFAFWILGGEPTGPLSWAGGMLLIGAALMAASVQNAAHQQKLREHEEATAAAAVLLAAAQAEAEAAGAGSAMEAAGPEAGPLPASTTAAQRVESGVKQAVSATRK</sequence>
<dbReference type="OrthoDB" id="2017960at2759"/>
<evidence type="ECO:0000256" key="2">
    <source>
        <dbReference type="ARBA" id="ARBA00007635"/>
    </source>
</evidence>
<dbReference type="PROSITE" id="PS51257">
    <property type="entry name" value="PROKAR_LIPOPROTEIN"/>
    <property type="match status" value="1"/>
</dbReference>
<evidence type="ECO:0000256" key="1">
    <source>
        <dbReference type="ARBA" id="ARBA00004651"/>
    </source>
</evidence>
<dbReference type="GO" id="GO:0016020">
    <property type="term" value="C:membrane"/>
    <property type="evidence" value="ECO:0000318"/>
    <property type="project" value="GO_Central"/>
</dbReference>
<comment type="similarity">
    <text evidence="2">Belongs to the drug/metabolite transporter (DMT) superfamily. Plant drug/metabolite exporter (P-DME) (TC 2.A.7.4) family.</text>
</comment>
<accession>A0A2K3DHB2</accession>
<evidence type="ECO:0000256" key="8">
    <source>
        <dbReference type="SAM" id="Phobius"/>
    </source>
</evidence>
<feature type="compositionally biased region" description="Pro residues" evidence="7">
    <location>
        <begin position="102"/>
        <end position="112"/>
    </location>
</feature>
<name>A0A2K3DHB2_CHLRE</name>
<feature type="transmembrane region" description="Helical" evidence="8">
    <location>
        <begin position="700"/>
        <end position="719"/>
    </location>
</feature>
<dbReference type="Proteomes" id="UP000006906">
    <property type="component" value="Chromosome 8"/>
</dbReference>
<reference evidence="10 11" key="1">
    <citation type="journal article" date="2007" name="Science">
        <title>The Chlamydomonas genome reveals the evolution of key animal and plant functions.</title>
        <authorList>
            <person name="Merchant S.S."/>
            <person name="Prochnik S.E."/>
            <person name="Vallon O."/>
            <person name="Harris E.H."/>
            <person name="Karpowicz S.J."/>
            <person name="Witman G.B."/>
            <person name="Terry A."/>
            <person name="Salamov A."/>
            <person name="Fritz-Laylin L.K."/>
            <person name="Marechal-Drouard L."/>
            <person name="Marshall W.F."/>
            <person name="Qu L.H."/>
            <person name="Nelson D.R."/>
            <person name="Sanderfoot A.A."/>
            <person name="Spalding M.H."/>
            <person name="Kapitonov V.V."/>
            <person name="Ren Q."/>
            <person name="Ferris P."/>
            <person name="Lindquist E."/>
            <person name="Shapiro H."/>
            <person name="Lucas S.M."/>
            <person name="Grimwood J."/>
            <person name="Schmutz J."/>
            <person name="Cardol P."/>
            <person name="Cerutti H."/>
            <person name="Chanfreau G."/>
            <person name="Chen C.L."/>
            <person name="Cognat V."/>
            <person name="Croft M.T."/>
            <person name="Dent R."/>
            <person name="Dutcher S."/>
            <person name="Fernandez E."/>
            <person name="Fukuzawa H."/>
            <person name="Gonzalez-Ballester D."/>
            <person name="Gonzalez-Halphen D."/>
            <person name="Hallmann A."/>
            <person name="Hanikenne M."/>
            <person name="Hippler M."/>
            <person name="Inwood W."/>
            <person name="Jabbari K."/>
            <person name="Kalanon M."/>
            <person name="Kuras R."/>
            <person name="Lefebvre P.A."/>
            <person name="Lemaire S.D."/>
            <person name="Lobanov A.V."/>
            <person name="Lohr M."/>
            <person name="Manuell A."/>
            <person name="Meier I."/>
            <person name="Mets L."/>
            <person name="Mittag M."/>
            <person name="Mittelmeier T."/>
            <person name="Moroney J.V."/>
            <person name="Moseley J."/>
            <person name="Napoli C."/>
            <person name="Nedelcu A.M."/>
            <person name="Niyogi K."/>
            <person name="Novoselov S.V."/>
            <person name="Paulsen I.T."/>
            <person name="Pazour G."/>
            <person name="Purton S."/>
            <person name="Ral J.P."/>
            <person name="Riano-Pachon D.M."/>
            <person name="Riekhof W."/>
            <person name="Rymarquis L."/>
            <person name="Schroda M."/>
            <person name="Stern D."/>
            <person name="Umen J."/>
            <person name="Willows R."/>
            <person name="Wilson N."/>
            <person name="Zimmer S.L."/>
            <person name="Allmer J."/>
            <person name="Balk J."/>
            <person name="Bisova K."/>
            <person name="Chen C.J."/>
            <person name="Elias M."/>
            <person name="Gendler K."/>
            <person name="Hauser C."/>
            <person name="Lamb M.R."/>
            <person name="Ledford H."/>
            <person name="Long J.C."/>
            <person name="Minagawa J."/>
            <person name="Page M.D."/>
            <person name="Pan J."/>
            <person name="Pootakham W."/>
            <person name="Roje S."/>
            <person name="Rose A."/>
            <person name="Stahlberg E."/>
            <person name="Terauchi A.M."/>
            <person name="Yang P."/>
            <person name="Ball S."/>
            <person name="Bowler C."/>
            <person name="Dieckmann C.L."/>
            <person name="Gladyshev V.N."/>
            <person name="Green P."/>
            <person name="Jorgensen R."/>
            <person name="Mayfield S."/>
            <person name="Mueller-Roeber B."/>
            <person name="Rajamani S."/>
            <person name="Sayre R.T."/>
            <person name="Brokstein P."/>
            <person name="Dubchak I."/>
            <person name="Goodstein D."/>
            <person name="Hornick L."/>
            <person name="Huang Y.W."/>
            <person name="Jhaveri J."/>
            <person name="Luo Y."/>
            <person name="Martinez D."/>
            <person name="Ngau W.C."/>
            <person name="Otillar B."/>
            <person name="Poliakov A."/>
            <person name="Porter A."/>
            <person name="Szajkowski L."/>
            <person name="Werner G."/>
            <person name="Zhou K."/>
            <person name="Grigoriev I.V."/>
            <person name="Rokhsar D.S."/>
            <person name="Grossman A.R."/>
        </authorList>
    </citation>
    <scope>NUCLEOTIDE SEQUENCE [LARGE SCALE GENOMIC DNA]</scope>
    <source>
        <strain evidence="11">CC-503</strain>
    </source>
</reference>
<feature type="transmembrane region" description="Helical" evidence="8">
    <location>
        <begin position="803"/>
        <end position="822"/>
    </location>
</feature>
<evidence type="ECO:0000256" key="5">
    <source>
        <dbReference type="ARBA" id="ARBA00022989"/>
    </source>
</evidence>
<dbReference type="GO" id="GO:0005886">
    <property type="term" value="C:plasma membrane"/>
    <property type="evidence" value="ECO:0007669"/>
    <property type="project" value="UniProtKB-SubCell"/>
</dbReference>
<dbReference type="InParanoid" id="A0A2K3DHB2"/>
<dbReference type="PANTHER" id="PTHR42920:SF23">
    <property type="entry name" value="EAMA DOMAIN-CONTAINING PROTEIN"/>
    <property type="match status" value="1"/>
</dbReference>
<evidence type="ECO:0000313" key="10">
    <source>
        <dbReference type="EMBL" id="PNW79924.1"/>
    </source>
</evidence>
<dbReference type="InterPro" id="IPR037185">
    <property type="entry name" value="EmrE-like"/>
</dbReference>
<dbReference type="EMBL" id="CM008969">
    <property type="protein sequence ID" value="PNW79924.1"/>
    <property type="molecule type" value="Genomic_DNA"/>
</dbReference>
<dbReference type="KEGG" id="cre:CHLRE_08g372300v5"/>
<keyword evidence="5 8" id="KW-1133">Transmembrane helix</keyword>
<feature type="compositionally biased region" description="Low complexity" evidence="7">
    <location>
        <begin position="113"/>
        <end position="149"/>
    </location>
</feature>
<dbReference type="RefSeq" id="XP_042922057.1">
    <property type="nucleotide sequence ID" value="XM_043065056.1"/>
</dbReference>
<dbReference type="Pfam" id="PF00892">
    <property type="entry name" value="EamA"/>
    <property type="match status" value="1"/>
</dbReference>
<dbReference type="Gramene" id="PNW79924">
    <property type="protein sequence ID" value="PNW79924"/>
    <property type="gene ID" value="CHLRE_08g372300v5"/>
</dbReference>
<proteinExistence type="inferred from homology"/>
<feature type="compositionally biased region" description="Low complexity" evidence="7">
    <location>
        <begin position="244"/>
        <end position="284"/>
    </location>
</feature>
<evidence type="ECO:0000256" key="7">
    <source>
        <dbReference type="SAM" id="MobiDB-lite"/>
    </source>
</evidence>
<feature type="transmembrane region" description="Helical" evidence="8">
    <location>
        <begin position="828"/>
        <end position="847"/>
    </location>
</feature>
<keyword evidence="3" id="KW-1003">Cell membrane</keyword>
<evidence type="ECO:0000256" key="6">
    <source>
        <dbReference type="ARBA" id="ARBA00023136"/>
    </source>
</evidence>
<dbReference type="SUPFAM" id="SSF103481">
    <property type="entry name" value="Multidrug resistance efflux transporter EmrE"/>
    <property type="match status" value="1"/>
</dbReference>
<evidence type="ECO:0000256" key="3">
    <source>
        <dbReference type="ARBA" id="ARBA00022475"/>
    </source>
</evidence>
<comment type="subcellular location">
    <subcellularLocation>
        <location evidence="1">Cell membrane</location>
        <topology evidence="1">Multi-pass membrane protein</topology>
    </subcellularLocation>
</comment>
<dbReference type="GeneID" id="66054408"/>
<organism evidence="10 11">
    <name type="scientific">Chlamydomonas reinhardtii</name>
    <name type="common">Chlamydomonas smithii</name>
    <dbReference type="NCBI Taxonomy" id="3055"/>
    <lineage>
        <taxon>Eukaryota</taxon>
        <taxon>Viridiplantae</taxon>
        <taxon>Chlorophyta</taxon>
        <taxon>core chlorophytes</taxon>
        <taxon>Chlorophyceae</taxon>
        <taxon>CS clade</taxon>
        <taxon>Chlamydomonadales</taxon>
        <taxon>Chlamydomonadaceae</taxon>
        <taxon>Chlamydomonas</taxon>
    </lineage>
</organism>
<evidence type="ECO:0000313" key="11">
    <source>
        <dbReference type="Proteomes" id="UP000006906"/>
    </source>
</evidence>
<gene>
    <name evidence="10" type="ORF">CHLRE_08g372300v5</name>
</gene>
<keyword evidence="6 8" id="KW-0472">Membrane</keyword>
<feature type="transmembrane region" description="Helical" evidence="8">
    <location>
        <begin position="771"/>
        <end position="791"/>
    </location>
</feature>
<dbReference type="AlphaFoldDB" id="A0A2K3DHB2"/>
<evidence type="ECO:0000259" key="9">
    <source>
        <dbReference type="Pfam" id="PF00892"/>
    </source>
</evidence>
<feature type="domain" description="EamA" evidence="9">
    <location>
        <begin position="698"/>
        <end position="843"/>
    </location>
</feature>
<protein>
    <recommendedName>
        <fullName evidence="9">EamA domain-containing protein</fullName>
    </recommendedName>
</protein>
<feature type="compositionally biased region" description="Low complexity" evidence="7">
    <location>
        <begin position="881"/>
        <end position="898"/>
    </location>
</feature>